<dbReference type="RefSeq" id="WP_129891396.1">
    <property type="nucleotide sequence ID" value="NZ_CP035758.1"/>
</dbReference>
<dbReference type="Pfam" id="PF13468">
    <property type="entry name" value="Glyoxalase_3"/>
    <property type="match status" value="1"/>
</dbReference>
<dbReference type="AlphaFoldDB" id="A0A4P6JXZ9"/>
<dbReference type="KEGG" id="kbs:EPA93_31925"/>
<accession>A0A4P6JXZ9</accession>
<dbReference type="InterPro" id="IPR029068">
    <property type="entry name" value="Glyas_Bleomycin-R_OHBP_Dase"/>
</dbReference>
<organism evidence="2 3">
    <name type="scientific">Ktedonosporobacter rubrisoli</name>
    <dbReference type="NCBI Taxonomy" id="2509675"/>
    <lineage>
        <taxon>Bacteria</taxon>
        <taxon>Bacillati</taxon>
        <taxon>Chloroflexota</taxon>
        <taxon>Ktedonobacteria</taxon>
        <taxon>Ktedonobacterales</taxon>
        <taxon>Ktedonosporobacteraceae</taxon>
        <taxon>Ktedonosporobacter</taxon>
    </lineage>
</organism>
<proteinExistence type="predicted"/>
<evidence type="ECO:0000313" key="2">
    <source>
        <dbReference type="EMBL" id="QBD80332.1"/>
    </source>
</evidence>
<protein>
    <submittedName>
        <fullName evidence="2">VOC family protein</fullName>
    </submittedName>
</protein>
<feature type="domain" description="Glyoxalase-like" evidence="1">
    <location>
        <begin position="8"/>
        <end position="205"/>
    </location>
</feature>
<sequence length="302" mass="33902">MNGQVNIIHHAGLISANLDAMVARYERLGFMFTPLSRAKIALTPGTEPQELGAGNRCAIFESNYLELLGVIDREKWSSMSKEQRGPFDLDTPLSRYEGLHVMHFGTDDIEATRELLIKLGTACSEVAHFQRNVDTPQGEMTMYAKCLHFPAQSNPEGLIQIAQHLTPKLVLQPRYIQHRNGARALTECIVCTTDPASYITKYERYTGHRGEQRDGFFVLELDYSRVVVTTPEHLDELLPGCVPPALPCLVGFTVATVNLDMVRSILNEHQVPFQEYRGRVMVRPEEAYGSAVLFENIGTPRL</sequence>
<dbReference type="SUPFAM" id="SSF54593">
    <property type="entry name" value="Glyoxalase/Bleomycin resistance protein/Dihydroxybiphenyl dioxygenase"/>
    <property type="match status" value="1"/>
</dbReference>
<dbReference type="Proteomes" id="UP000290365">
    <property type="component" value="Chromosome"/>
</dbReference>
<dbReference type="Gene3D" id="3.10.180.10">
    <property type="entry name" value="2,3-Dihydroxybiphenyl 1,2-Dioxygenase, domain 1"/>
    <property type="match status" value="1"/>
</dbReference>
<evidence type="ECO:0000313" key="3">
    <source>
        <dbReference type="Proteomes" id="UP000290365"/>
    </source>
</evidence>
<evidence type="ECO:0000259" key="1">
    <source>
        <dbReference type="Pfam" id="PF13468"/>
    </source>
</evidence>
<dbReference type="InterPro" id="IPR025870">
    <property type="entry name" value="Glyoxalase-like_dom"/>
</dbReference>
<name>A0A4P6JXZ9_KTERU</name>
<reference evidence="2 3" key="1">
    <citation type="submission" date="2019-01" db="EMBL/GenBank/DDBJ databases">
        <title>Ktedonosporobacter rubrisoli SCAWS-G2.</title>
        <authorList>
            <person name="Huang Y."/>
            <person name="Yan B."/>
        </authorList>
    </citation>
    <scope>NUCLEOTIDE SEQUENCE [LARGE SCALE GENOMIC DNA]</scope>
    <source>
        <strain evidence="2 3">SCAWS-G2</strain>
    </source>
</reference>
<gene>
    <name evidence="2" type="ORF">EPA93_31925</name>
</gene>
<dbReference type="OrthoDB" id="9111355at2"/>
<keyword evidence="3" id="KW-1185">Reference proteome</keyword>
<dbReference type="EMBL" id="CP035758">
    <property type="protein sequence ID" value="QBD80332.1"/>
    <property type="molecule type" value="Genomic_DNA"/>
</dbReference>